<organism evidence="5 6">
    <name type="scientific">Clostridium sulfidigenes</name>
    <dbReference type="NCBI Taxonomy" id="318464"/>
    <lineage>
        <taxon>Bacteria</taxon>
        <taxon>Bacillati</taxon>
        <taxon>Bacillota</taxon>
        <taxon>Clostridia</taxon>
        <taxon>Eubacteriales</taxon>
        <taxon>Clostridiaceae</taxon>
        <taxon>Clostridium</taxon>
    </lineage>
</organism>
<feature type="domain" description="Glycosyltransferase subfamily 4-like N-terminal" evidence="4">
    <location>
        <begin position="31"/>
        <end position="167"/>
    </location>
</feature>
<dbReference type="AlphaFoldDB" id="A0A927ZKK5"/>
<evidence type="ECO:0000313" key="5">
    <source>
        <dbReference type="EMBL" id="MBE6060404.1"/>
    </source>
</evidence>
<dbReference type="CDD" id="cd03794">
    <property type="entry name" value="GT4_WbuB-like"/>
    <property type="match status" value="1"/>
</dbReference>
<dbReference type="InterPro" id="IPR028098">
    <property type="entry name" value="Glyco_trans_4-like_N"/>
</dbReference>
<comment type="caution">
    <text evidence="5">The sequence shown here is derived from an EMBL/GenBank/DDBJ whole genome shotgun (WGS) entry which is preliminary data.</text>
</comment>
<dbReference type="Pfam" id="PF13439">
    <property type="entry name" value="Glyco_transf_4"/>
    <property type="match status" value="1"/>
</dbReference>
<proteinExistence type="predicted"/>
<evidence type="ECO:0000259" key="4">
    <source>
        <dbReference type="Pfam" id="PF13439"/>
    </source>
</evidence>
<accession>A0A927ZKK5</accession>
<dbReference type="GO" id="GO:0016757">
    <property type="term" value="F:glycosyltransferase activity"/>
    <property type="evidence" value="ECO:0007669"/>
    <property type="project" value="UniProtKB-KW"/>
</dbReference>
<evidence type="ECO:0000259" key="3">
    <source>
        <dbReference type="Pfam" id="PF00534"/>
    </source>
</evidence>
<reference evidence="5" key="1">
    <citation type="submission" date="2019-04" db="EMBL/GenBank/DDBJ databases">
        <title>Evolution of Biomass-Degrading Anaerobic Consortia Revealed by Metagenomics.</title>
        <authorList>
            <person name="Peng X."/>
        </authorList>
    </citation>
    <scope>NUCLEOTIDE SEQUENCE</scope>
    <source>
        <strain evidence="5">SIG254</strain>
    </source>
</reference>
<evidence type="ECO:0000313" key="6">
    <source>
        <dbReference type="Proteomes" id="UP000768462"/>
    </source>
</evidence>
<dbReference type="InterPro" id="IPR001296">
    <property type="entry name" value="Glyco_trans_1"/>
</dbReference>
<protein>
    <submittedName>
        <fullName evidence="5">Glycosyltransferase family 4 protein</fullName>
    </submittedName>
</protein>
<keyword evidence="1" id="KW-0328">Glycosyltransferase</keyword>
<dbReference type="Pfam" id="PF00534">
    <property type="entry name" value="Glycos_transf_1"/>
    <property type="match status" value="1"/>
</dbReference>
<dbReference type="EMBL" id="SVCM01000108">
    <property type="protein sequence ID" value="MBE6060404.1"/>
    <property type="molecule type" value="Genomic_DNA"/>
</dbReference>
<dbReference type="PANTHER" id="PTHR12526:SF629">
    <property type="entry name" value="TEICHURONIC ACID BIOSYNTHESIS GLYCOSYLTRANSFERASE TUAH-RELATED"/>
    <property type="match status" value="1"/>
</dbReference>
<name>A0A927ZKK5_9CLOT</name>
<evidence type="ECO:0000256" key="1">
    <source>
        <dbReference type="ARBA" id="ARBA00022676"/>
    </source>
</evidence>
<dbReference type="Gene3D" id="3.40.50.2000">
    <property type="entry name" value="Glycogen Phosphorylase B"/>
    <property type="match status" value="2"/>
</dbReference>
<evidence type="ECO:0000256" key="2">
    <source>
        <dbReference type="ARBA" id="ARBA00022679"/>
    </source>
</evidence>
<keyword evidence="2" id="KW-0808">Transferase</keyword>
<dbReference type="Proteomes" id="UP000768462">
    <property type="component" value="Unassembled WGS sequence"/>
</dbReference>
<dbReference type="SUPFAM" id="SSF53756">
    <property type="entry name" value="UDP-Glycosyltransferase/glycogen phosphorylase"/>
    <property type="match status" value="1"/>
</dbReference>
<sequence length="367" mass="42515">MKICILTSGHDIFDNRIYYKEILSLKKEYSDIYLIAPGNKDFITEDGIKVKTFQGRKSWHDRLGPMSRMHKLALEVNADIYHAHEPDSFQIAIKLKKKLGCKIIYDSHEYHPEGFAEHFKFGKTIITKLIYGYEKKNAKKADYIISVNDILINKFKSYNDKVELIPNYPVIDKPHIKKLNSIPTFIYVGGLREDRGIFKIIQAIKKVNKPYKYYFIGPFETNEFEIKVKELCNDNISDGEIVFTGKIPHKDVFKYLSMAHVGFVLLQPDNWRYINSEPIKLFEYMMTETAIIASDFPMMKSIINEGKSGVVVDPTDVNELANVIVKLGNDLNSTINMGKNGVNIVKEKYNWSICEERLLNLYRKLSK</sequence>
<feature type="domain" description="Glycosyl transferase family 1" evidence="3">
    <location>
        <begin position="183"/>
        <end position="341"/>
    </location>
</feature>
<dbReference type="PANTHER" id="PTHR12526">
    <property type="entry name" value="GLYCOSYLTRANSFERASE"/>
    <property type="match status" value="1"/>
</dbReference>
<gene>
    <name evidence="5" type="ORF">E7215_09560</name>
</gene>